<keyword evidence="4" id="KW-1185">Reference proteome</keyword>
<evidence type="ECO:0000313" key="3">
    <source>
        <dbReference type="EnsemblMetazoa" id="ISCW005301-PA"/>
    </source>
</evidence>
<feature type="region of interest" description="Disordered" evidence="1">
    <location>
        <begin position="59"/>
        <end position="143"/>
    </location>
</feature>
<evidence type="ECO:0000256" key="1">
    <source>
        <dbReference type="SAM" id="MobiDB-lite"/>
    </source>
</evidence>
<evidence type="ECO:0000313" key="2">
    <source>
        <dbReference type="EMBL" id="EEC08364.1"/>
    </source>
</evidence>
<proteinExistence type="predicted"/>
<feature type="compositionally biased region" description="Basic and acidic residues" evidence="1">
    <location>
        <begin position="126"/>
        <end position="137"/>
    </location>
</feature>
<feature type="compositionally biased region" description="Low complexity" evidence="1">
    <location>
        <begin position="99"/>
        <end position="116"/>
    </location>
</feature>
<organism>
    <name type="scientific">Ixodes scapularis</name>
    <name type="common">Black-legged tick</name>
    <name type="synonym">Deer tick</name>
    <dbReference type="NCBI Taxonomy" id="6945"/>
    <lineage>
        <taxon>Eukaryota</taxon>
        <taxon>Metazoa</taxon>
        <taxon>Ecdysozoa</taxon>
        <taxon>Arthropoda</taxon>
        <taxon>Chelicerata</taxon>
        <taxon>Arachnida</taxon>
        <taxon>Acari</taxon>
        <taxon>Parasitiformes</taxon>
        <taxon>Ixodida</taxon>
        <taxon>Ixodoidea</taxon>
        <taxon>Ixodidae</taxon>
        <taxon>Ixodinae</taxon>
        <taxon>Ixodes</taxon>
    </lineage>
</organism>
<name>B7PP42_IXOSC</name>
<feature type="non-terminal residue" evidence="2">
    <location>
        <position position="1"/>
    </location>
</feature>
<accession>B7PP42</accession>
<dbReference type="EnsemblMetazoa" id="ISCW005301-RA">
    <property type="protein sequence ID" value="ISCW005301-PA"/>
    <property type="gene ID" value="ISCW005301"/>
</dbReference>
<dbReference type="InParanoid" id="B7PP42"/>
<sequence>RYNQYLWDQTCDVPVRSKHRLKETNAAIDESQTTSGQNLIDGLDATSMRAAVESTLSTNITGSAAGDHALTESEKTQAESSPHSECDDSDWEGEELDRPPVTTSSDSSDPTESESSCASDIEDETERSSSSDKDTDLVRVTSF</sequence>
<evidence type="ECO:0000313" key="4">
    <source>
        <dbReference type="Proteomes" id="UP000001555"/>
    </source>
</evidence>
<dbReference type="VEuPathDB" id="VectorBase:ISCW005301"/>
<reference evidence="3" key="2">
    <citation type="submission" date="2020-05" db="UniProtKB">
        <authorList>
            <consortium name="EnsemblMetazoa"/>
        </authorList>
    </citation>
    <scope>IDENTIFICATION</scope>
    <source>
        <strain evidence="3">wikel</strain>
    </source>
</reference>
<dbReference type="AlphaFoldDB" id="B7PP42"/>
<dbReference type="VEuPathDB" id="VectorBase:ISCI005301"/>
<reference evidence="2 4" key="1">
    <citation type="submission" date="2008-03" db="EMBL/GenBank/DDBJ databases">
        <title>Annotation of Ixodes scapularis.</title>
        <authorList>
            <consortium name="Ixodes scapularis Genome Project Consortium"/>
            <person name="Caler E."/>
            <person name="Hannick L.I."/>
            <person name="Bidwell S."/>
            <person name="Joardar V."/>
            <person name="Thiagarajan M."/>
            <person name="Amedeo P."/>
            <person name="Galinsky K.J."/>
            <person name="Schobel S."/>
            <person name="Inman J."/>
            <person name="Hostetler J."/>
            <person name="Miller J."/>
            <person name="Hammond M."/>
            <person name="Megy K."/>
            <person name="Lawson D."/>
            <person name="Kodira C."/>
            <person name="Sutton G."/>
            <person name="Meyer J."/>
            <person name="Hill C.A."/>
            <person name="Birren B."/>
            <person name="Nene V."/>
            <person name="Collins F."/>
            <person name="Alarcon-Chaidez F."/>
            <person name="Wikel S."/>
            <person name="Strausberg R."/>
        </authorList>
    </citation>
    <scope>NUCLEOTIDE SEQUENCE [LARGE SCALE GENOMIC DNA]</scope>
    <source>
        <strain evidence="4">Wikel</strain>
        <strain evidence="2">Wikel colony</strain>
    </source>
</reference>
<protein>
    <submittedName>
        <fullName evidence="2 3">Uncharacterized protein</fullName>
    </submittedName>
</protein>
<gene>
    <name evidence="2" type="ORF">IscW_ISCW005301</name>
</gene>
<dbReference type="PaxDb" id="6945-B7PP42"/>
<feature type="non-terminal residue" evidence="2">
    <location>
        <position position="143"/>
    </location>
</feature>
<dbReference type="HOGENOM" id="CLU_1811001_0_0_1"/>
<dbReference type="EMBL" id="ABJB010566920">
    <property type="status" value="NOT_ANNOTATED_CDS"/>
    <property type="molecule type" value="Genomic_DNA"/>
</dbReference>
<feature type="compositionally biased region" description="Basic and acidic residues" evidence="1">
    <location>
        <begin position="69"/>
        <end position="86"/>
    </location>
</feature>
<dbReference type="Proteomes" id="UP000001555">
    <property type="component" value="Unassembled WGS sequence"/>
</dbReference>
<dbReference type="EMBL" id="DS755885">
    <property type="protein sequence ID" value="EEC08364.1"/>
    <property type="molecule type" value="Genomic_DNA"/>
</dbReference>